<organism evidence="8 9">
    <name type="scientific">Ceraceosorus bombacis</name>
    <dbReference type="NCBI Taxonomy" id="401625"/>
    <lineage>
        <taxon>Eukaryota</taxon>
        <taxon>Fungi</taxon>
        <taxon>Dikarya</taxon>
        <taxon>Basidiomycota</taxon>
        <taxon>Ustilaginomycotina</taxon>
        <taxon>Exobasidiomycetes</taxon>
        <taxon>Ceraceosorales</taxon>
        <taxon>Ceraceosoraceae</taxon>
        <taxon>Ceraceosorus</taxon>
    </lineage>
</organism>
<proteinExistence type="inferred from homology"/>
<comment type="similarity">
    <text evidence="2">Belongs to the methyltransferase superfamily. Trimethylguanosine synthase family.</text>
</comment>
<comment type="catalytic activity">
    <reaction evidence="4">
        <text>a 5'-end (N(7)-methyl 5'-triphosphoguanosine)-ribonucleoside in snoRNA + S-adenosyl-L-methionine = a 5'-end (N(2),N(7)-dimethyl 5'-triphosphoguanosine)-ribonucleoside in snoRNA + S-adenosyl-L-homocysteine + H(+)</text>
        <dbReference type="Rhea" id="RHEA:78475"/>
        <dbReference type="Rhea" id="RHEA-COMP:19086"/>
        <dbReference type="Rhea" id="RHEA-COMP:19088"/>
        <dbReference type="ChEBI" id="CHEBI:15378"/>
        <dbReference type="ChEBI" id="CHEBI:57856"/>
        <dbReference type="ChEBI" id="CHEBI:59789"/>
        <dbReference type="ChEBI" id="CHEBI:156461"/>
        <dbReference type="ChEBI" id="CHEBI:172880"/>
    </reaction>
    <physiologicalReaction direction="left-to-right" evidence="4">
        <dbReference type="Rhea" id="RHEA:78476"/>
    </physiologicalReaction>
</comment>
<evidence type="ECO:0000313" key="8">
    <source>
        <dbReference type="EMBL" id="CEH13872.1"/>
    </source>
</evidence>
<dbReference type="Proteomes" id="UP000054845">
    <property type="component" value="Unassembled WGS sequence"/>
</dbReference>
<dbReference type="PANTHER" id="PTHR14741">
    <property type="entry name" value="S-ADENOSYLMETHIONINE-DEPENDENT METHYLTRANSFERASE RELATED"/>
    <property type="match status" value="1"/>
</dbReference>
<evidence type="ECO:0000256" key="2">
    <source>
        <dbReference type="ARBA" id="ARBA00025783"/>
    </source>
</evidence>
<sequence length="204" mass="22859">MGEVADRIETKCADFFDYAQGCLGGDGRLAVEGYDAVFLSPPWGGVDYLKLSTSSPADSKSAASQAARYDYYPLQSICAPHGLEKMIKCASKLDRNEQNNIVLFLPRNTSLCDLFDLAQRALRATDNADDDDDDAGALSQHFLPMSFSSVKDSRQNANVSERKMDVEEQWMGWKLKGITAYLGRLASSWEEPFREDYGWFEHQE</sequence>
<keyword evidence="8" id="KW-0489">Methyltransferase</keyword>
<dbReference type="GO" id="GO:0071164">
    <property type="term" value="F:RNA cap trimethylguanosine synthase activity"/>
    <property type="evidence" value="ECO:0007669"/>
    <property type="project" value="TreeGrafter"/>
</dbReference>
<evidence type="ECO:0000256" key="4">
    <source>
        <dbReference type="ARBA" id="ARBA00048740"/>
    </source>
</evidence>
<evidence type="ECO:0000256" key="5">
    <source>
        <dbReference type="ARBA" id="ARBA00048763"/>
    </source>
</evidence>
<keyword evidence="9" id="KW-1185">Reference proteome</keyword>
<dbReference type="EMBL" id="CCYA01000233">
    <property type="protein sequence ID" value="CEH13872.1"/>
    <property type="molecule type" value="Genomic_DNA"/>
</dbReference>
<comment type="catalytic activity">
    <reaction evidence="3">
        <text>a 5'-end (N(2),N(7)-dimethyl 5'-triphosphoguanosine)-ribonucleoside in snoRNA + S-adenosyl-L-methionine = a 5'-end (N(2),N(2),N(7)-trimethyl 5'-triphosphoguanosine)-ribonucleoside in snoRNA + S-adenosyl-L-homocysteine + H(+)</text>
        <dbReference type="Rhea" id="RHEA:78507"/>
        <dbReference type="Rhea" id="RHEA-COMP:19088"/>
        <dbReference type="Rhea" id="RHEA-COMP:19090"/>
        <dbReference type="ChEBI" id="CHEBI:15378"/>
        <dbReference type="ChEBI" id="CHEBI:57856"/>
        <dbReference type="ChEBI" id="CHEBI:59789"/>
        <dbReference type="ChEBI" id="CHEBI:167623"/>
        <dbReference type="ChEBI" id="CHEBI:172880"/>
    </reaction>
    <physiologicalReaction direction="left-to-right" evidence="3">
        <dbReference type="Rhea" id="RHEA:78508"/>
    </physiologicalReaction>
</comment>
<dbReference type="Gene3D" id="3.40.50.150">
    <property type="entry name" value="Vaccinia Virus protein VP39"/>
    <property type="match status" value="1"/>
</dbReference>
<evidence type="ECO:0000313" key="9">
    <source>
        <dbReference type="Proteomes" id="UP000054845"/>
    </source>
</evidence>
<dbReference type="PANTHER" id="PTHR14741:SF32">
    <property type="entry name" value="TRIMETHYLGUANOSINE SYNTHASE"/>
    <property type="match status" value="1"/>
</dbReference>
<dbReference type="OrthoDB" id="194443at2759"/>
<dbReference type="AlphaFoldDB" id="A0A0P1BEI3"/>
<evidence type="ECO:0000256" key="1">
    <source>
        <dbReference type="ARBA" id="ARBA00018517"/>
    </source>
</evidence>
<keyword evidence="8" id="KW-0808">Transferase</keyword>
<comment type="catalytic activity">
    <reaction evidence="6">
        <text>a 5'-end (N(7)-methyl 5'-triphosphoguanosine)-ribonucleoside in snRNA + S-adenosyl-L-methionine = a 5'-end (N(2),N(7)-dimethyl 5'-triphosphoguanosine)-ribonucleoside in snRNA + S-adenosyl-L-homocysteine + H(+)</text>
        <dbReference type="Rhea" id="RHEA:78471"/>
        <dbReference type="Rhea" id="RHEA-COMP:19085"/>
        <dbReference type="Rhea" id="RHEA-COMP:19087"/>
        <dbReference type="ChEBI" id="CHEBI:15378"/>
        <dbReference type="ChEBI" id="CHEBI:57856"/>
        <dbReference type="ChEBI" id="CHEBI:59789"/>
        <dbReference type="ChEBI" id="CHEBI:156461"/>
        <dbReference type="ChEBI" id="CHEBI:172880"/>
    </reaction>
    <physiologicalReaction direction="left-to-right" evidence="6">
        <dbReference type="Rhea" id="RHEA:78472"/>
    </physiologicalReaction>
</comment>
<protein>
    <recommendedName>
        <fullName evidence="1">Trimethylguanosine synthase</fullName>
    </recommendedName>
    <alternativeName>
        <fullName evidence="7">Cap-specific guanine-N(2) methyltransferase</fullName>
    </alternativeName>
</protein>
<accession>A0A0P1BEI3</accession>
<evidence type="ECO:0000256" key="3">
    <source>
        <dbReference type="ARBA" id="ARBA00047418"/>
    </source>
</evidence>
<dbReference type="GO" id="GO:0005634">
    <property type="term" value="C:nucleus"/>
    <property type="evidence" value="ECO:0007669"/>
    <property type="project" value="TreeGrafter"/>
</dbReference>
<dbReference type="InterPro" id="IPR019012">
    <property type="entry name" value="RNA_cap_Gua-N2-MeTrfase"/>
</dbReference>
<evidence type="ECO:0000256" key="6">
    <source>
        <dbReference type="ARBA" id="ARBA00049075"/>
    </source>
</evidence>
<evidence type="ECO:0000256" key="7">
    <source>
        <dbReference type="ARBA" id="ARBA00049790"/>
    </source>
</evidence>
<comment type="catalytic activity">
    <reaction evidence="5">
        <text>a 5'-end (N(2),N(7)-dimethyl 5'-triphosphoguanosine)-ribonucleoside in snRNA + S-adenosyl-L-methionine = a 5'-end (N(2),N(2),N(7)-trimethyl 5'-triphosphoguanosine)-ribonucleoside in snRNA + S-adenosyl-L-homocysteine + H(+)</text>
        <dbReference type="Rhea" id="RHEA:78479"/>
        <dbReference type="Rhea" id="RHEA-COMP:19087"/>
        <dbReference type="Rhea" id="RHEA-COMP:19089"/>
        <dbReference type="ChEBI" id="CHEBI:15378"/>
        <dbReference type="ChEBI" id="CHEBI:57856"/>
        <dbReference type="ChEBI" id="CHEBI:59789"/>
        <dbReference type="ChEBI" id="CHEBI:167623"/>
        <dbReference type="ChEBI" id="CHEBI:172880"/>
    </reaction>
    <physiologicalReaction direction="left-to-right" evidence="5">
        <dbReference type="Rhea" id="RHEA:78480"/>
    </physiologicalReaction>
</comment>
<name>A0A0P1BEI3_9BASI</name>
<dbReference type="InterPro" id="IPR029063">
    <property type="entry name" value="SAM-dependent_MTases_sf"/>
</dbReference>
<dbReference type="Pfam" id="PF09445">
    <property type="entry name" value="Methyltransf_15"/>
    <property type="match status" value="1"/>
</dbReference>
<dbReference type="STRING" id="401625.A0A0P1BEI3"/>
<reference evidence="8 9" key="1">
    <citation type="submission" date="2014-09" db="EMBL/GenBank/DDBJ databases">
        <authorList>
            <person name="Magalhaes I.L.F."/>
            <person name="Oliveira U."/>
            <person name="Santos F.R."/>
            <person name="Vidigal T.H.D.A."/>
            <person name="Brescovit A.D."/>
            <person name="Santos A.J."/>
        </authorList>
    </citation>
    <scope>NUCLEOTIDE SEQUENCE [LARGE SCALE GENOMIC DNA]</scope>
</reference>